<dbReference type="InterPro" id="IPR012495">
    <property type="entry name" value="TadE-like_dom"/>
</dbReference>
<feature type="compositionally biased region" description="Basic and acidic residues" evidence="1">
    <location>
        <begin position="1"/>
        <end position="21"/>
    </location>
</feature>
<reference evidence="4 5" key="1">
    <citation type="submission" date="2021-08" db="EMBL/GenBank/DDBJ databases">
        <authorList>
            <person name="Tuo L."/>
        </authorList>
    </citation>
    <scope>NUCLEOTIDE SEQUENCE [LARGE SCALE GENOMIC DNA]</scope>
    <source>
        <strain evidence="4 5">JCM 31229</strain>
    </source>
</reference>
<gene>
    <name evidence="4" type="ORF">K7G82_00190</name>
</gene>
<protein>
    <submittedName>
        <fullName evidence="4">Pilus assembly protein</fullName>
    </submittedName>
</protein>
<feature type="domain" description="TadE-like" evidence="3">
    <location>
        <begin position="51"/>
        <end position="93"/>
    </location>
</feature>
<evidence type="ECO:0000256" key="2">
    <source>
        <dbReference type="SAM" id="Phobius"/>
    </source>
</evidence>
<keyword evidence="5" id="KW-1185">Reference proteome</keyword>
<proteinExistence type="predicted"/>
<name>A0ABS7PHB0_9SPHN</name>
<comment type="caution">
    <text evidence="4">The sequence shown here is derived from an EMBL/GenBank/DDBJ whole genome shotgun (WGS) entry which is preliminary data.</text>
</comment>
<evidence type="ECO:0000313" key="5">
    <source>
        <dbReference type="Proteomes" id="UP000706039"/>
    </source>
</evidence>
<dbReference type="EMBL" id="JAINVV010000001">
    <property type="protein sequence ID" value="MBY8820690.1"/>
    <property type="molecule type" value="Genomic_DNA"/>
</dbReference>
<organism evidence="4 5">
    <name type="scientific">Sphingomonas colocasiae</name>
    <dbReference type="NCBI Taxonomy" id="1848973"/>
    <lineage>
        <taxon>Bacteria</taxon>
        <taxon>Pseudomonadati</taxon>
        <taxon>Pseudomonadota</taxon>
        <taxon>Alphaproteobacteria</taxon>
        <taxon>Sphingomonadales</taxon>
        <taxon>Sphingomonadaceae</taxon>
        <taxon>Sphingomonas</taxon>
    </lineage>
</organism>
<keyword evidence="2" id="KW-0472">Membrane</keyword>
<dbReference type="Proteomes" id="UP000706039">
    <property type="component" value="Unassembled WGS sequence"/>
</dbReference>
<keyword evidence="2" id="KW-0812">Transmembrane</keyword>
<feature type="region of interest" description="Disordered" evidence="1">
    <location>
        <begin position="1"/>
        <end position="28"/>
    </location>
</feature>
<dbReference type="Pfam" id="PF07811">
    <property type="entry name" value="TadE"/>
    <property type="match status" value="1"/>
</dbReference>
<accession>A0ABS7PHB0</accession>
<feature type="transmembrane region" description="Helical" evidence="2">
    <location>
        <begin position="54"/>
        <end position="79"/>
    </location>
</feature>
<sequence>MRDHDEPGDHGRQLDRPDRGLQADFGQGRQSEAGPVIRNFSLVRLWRDRRGATAVEFAILLAPMLILLMGALDVAYQLYATAVLQGTVHQASRRASLEDANQTTIDTFVRTSLASITSANNIEIAAVSYRDFTGVGNPEKIVTDTAPIGTINVGDCWIDANKNGLYDSQQGGSGLGGAEDVVNYTVTMKYNRITPITKWLGWGNVATITRSTSLQNEPYAGVIDPPKVCKT</sequence>
<dbReference type="RefSeq" id="WP_222987812.1">
    <property type="nucleotide sequence ID" value="NZ_JAINVV010000001.1"/>
</dbReference>
<evidence type="ECO:0000313" key="4">
    <source>
        <dbReference type="EMBL" id="MBY8820690.1"/>
    </source>
</evidence>
<evidence type="ECO:0000259" key="3">
    <source>
        <dbReference type="Pfam" id="PF07811"/>
    </source>
</evidence>
<evidence type="ECO:0000256" key="1">
    <source>
        <dbReference type="SAM" id="MobiDB-lite"/>
    </source>
</evidence>
<keyword evidence="2" id="KW-1133">Transmembrane helix</keyword>